<evidence type="ECO:0000256" key="2">
    <source>
        <dbReference type="ARBA" id="ARBA00008340"/>
    </source>
</evidence>
<reference evidence="10" key="1">
    <citation type="submission" date="2016-06" db="UniProtKB">
        <authorList>
            <consortium name="WormBaseParasite"/>
        </authorList>
    </citation>
    <scope>IDENTIFICATION</scope>
</reference>
<evidence type="ECO:0000256" key="3">
    <source>
        <dbReference type="ARBA" id="ARBA00022794"/>
    </source>
</evidence>
<dbReference type="InterPro" id="IPR019366">
    <property type="entry name" value="Clusterin-associated_protein-1"/>
</dbReference>
<evidence type="ECO:0000256" key="1">
    <source>
        <dbReference type="ARBA" id="ARBA00004138"/>
    </source>
</evidence>
<dbReference type="GO" id="GO:0030992">
    <property type="term" value="C:intraciliary transport particle B"/>
    <property type="evidence" value="ECO:0007669"/>
    <property type="project" value="TreeGrafter"/>
</dbReference>
<dbReference type="Pfam" id="PF10234">
    <property type="entry name" value="Cluap1"/>
    <property type="match status" value="1"/>
</dbReference>
<dbReference type="WBParaSite" id="ECPE_0000461001-mRNA-1">
    <property type="protein sequence ID" value="ECPE_0000461001-mRNA-1"/>
    <property type="gene ID" value="ECPE_0000461001"/>
</dbReference>
<comment type="subcellular location">
    <subcellularLocation>
        <location evidence="1">Cell projection</location>
        <location evidence="1">Cilium</location>
    </subcellularLocation>
</comment>
<keyword evidence="3" id="KW-0970">Cilium biogenesis/degradation</keyword>
<evidence type="ECO:0000256" key="6">
    <source>
        <dbReference type="ARBA" id="ARBA00023273"/>
    </source>
</evidence>
<dbReference type="PANTHER" id="PTHR21547:SF0">
    <property type="entry name" value="CLUSTERIN-ASSOCIATED PROTEIN 1"/>
    <property type="match status" value="1"/>
</dbReference>
<evidence type="ECO:0000313" key="8">
    <source>
        <dbReference type="EMBL" id="VDP73069.1"/>
    </source>
</evidence>
<comment type="similarity">
    <text evidence="2">Belongs to the CLUAP1 family.</text>
</comment>
<name>A0A183ACB3_9TREM</name>
<gene>
    <name evidence="8" type="ORF">ECPE_LOCUS4598</name>
</gene>
<evidence type="ECO:0000256" key="7">
    <source>
        <dbReference type="SAM" id="Coils"/>
    </source>
</evidence>
<keyword evidence="5" id="KW-0969">Cilium</keyword>
<dbReference type="GO" id="GO:0005929">
    <property type="term" value="C:cilium"/>
    <property type="evidence" value="ECO:0007669"/>
    <property type="project" value="UniProtKB-SubCell"/>
</dbReference>
<dbReference type="PANTHER" id="PTHR21547">
    <property type="entry name" value="CLUSTERIN ASSOCIATED PROTEIN 1"/>
    <property type="match status" value="1"/>
</dbReference>
<organism evidence="10">
    <name type="scientific">Echinostoma caproni</name>
    <dbReference type="NCBI Taxonomy" id="27848"/>
    <lineage>
        <taxon>Eukaryota</taxon>
        <taxon>Metazoa</taxon>
        <taxon>Spiralia</taxon>
        <taxon>Lophotrochozoa</taxon>
        <taxon>Platyhelminthes</taxon>
        <taxon>Trematoda</taxon>
        <taxon>Digenea</taxon>
        <taxon>Plagiorchiida</taxon>
        <taxon>Echinostomata</taxon>
        <taxon>Echinostomatoidea</taxon>
        <taxon>Echinostomatidae</taxon>
        <taxon>Echinostoma</taxon>
    </lineage>
</organism>
<dbReference type="Proteomes" id="UP000272942">
    <property type="component" value="Unassembled WGS sequence"/>
</dbReference>
<evidence type="ECO:0000256" key="4">
    <source>
        <dbReference type="ARBA" id="ARBA00023054"/>
    </source>
</evidence>
<evidence type="ECO:0000256" key="5">
    <source>
        <dbReference type="ARBA" id="ARBA00023069"/>
    </source>
</evidence>
<keyword evidence="9" id="KW-1185">Reference proteome</keyword>
<keyword evidence="6" id="KW-0966">Cell projection</keyword>
<sequence length="374" mass="43543">MSYREMRTFTEMMRSLGFPRLISMENFRQPNFPLVAEILAWLVLRYDSHADIPQCLDTEQDRVLFVKMIAHFMVTRACIRLNTKKLYQANGFAVKELLKIAKILYSAMCENRTKLDSDKCIRQDKSSSRMFCCTNGRQLALSGQLASCGASLHALIGREVDLREARDRAIRRQLDSEWVERCVANARDELKGMIEKTETSLVNVAADETNLDEKIEKKRNELERNRKRLSTLQSVRPAYMEEYEQLEEELGSWYSFYLTRFRNLAYLENQYEELTRSGALGQSEEGDATLRAIEEQLKYSGVCQTRTSAPFLSDRFYCSFRHKIQHKQQRSVVSSGRCGFSYLHFITQYHIVRFQFSCPSSFADLQMRATMVVV</sequence>
<protein>
    <submittedName>
        <fullName evidence="10">Clusterin-associated protein 1</fullName>
    </submittedName>
</protein>
<dbReference type="EMBL" id="UZAN01041453">
    <property type="protein sequence ID" value="VDP73069.1"/>
    <property type="molecule type" value="Genomic_DNA"/>
</dbReference>
<accession>A0A183ACB3</accession>
<dbReference type="AlphaFoldDB" id="A0A183ACB3"/>
<keyword evidence="4 7" id="KW-0175">Coiled coil</keyword>
<evidence type="ECO:0000313" key="10">
    <source>
        <dbReference type="WBParaSite" id="ECPE_0000461001-mRNA-1"/>
    </source>
</evidence>
<dbReference type="OrthoDB" id="438545at2759"/>
<dbReference type="GO" id="GO:0060271">
    <property type="term" value="P:cilium assembly"/>
    <property type="evidence" value="ECO:0007669"/>
    <property type="project" value="TreeGrafter"/>
</dbReference>
<proteinExistence type="inferred from homology"/>
<reference evidence="8 9" key="2">
    <citation type="submission" date="2018-11" db="EMBL/GenBank/DDBJ databases">
        <authorList>
            <consortium name="Pathogen Informatics"/>
        </authorList>
    </citation>
    <scope>NUCLEOTIDE SEQUENCE [LARGE SCALE GENOMIC DNA]</scope>
    <source>
        <strain evidence="8 9">Egypt</strain>
    </source>
</reference>
<evidence type="ECO:0000313" key="9">
    <source>
        <dbReference type="Proteomes" id="UP000272942"/>
    </source>
</evidence>
<feature type="coiled-coil region" evidence="7">
    <location>
        <begin position="205"/>
        <end position="249"/>
    </location>
</feature>
<dbReference type="GO" id="GO:0005815">
    <property type="term" value="C:microtubule organizing center"/>
    <property type="evidence" value="ECO:0007669"/>
    <property type="project" value="TreeGrafter"/>
</dbReference>